<dbReference type="OrthoDB" id="7173378at2"/>
<dbReference type="InterPro" id="IPR006696">
    <property type="entry name" value="DUF423"/>
</dbReference>
<accession>A0A135P2X0</accession>
<dbReference type="Proteomes" id="UP000070498">
    <property type="component" value="Unassembled WGS sequence"/>
</dbReference>
<dbReference type="RefSeq" id="WP_067644614.1">
    <property type="nucleotide sequence ID" value="NZ_KQ961024.1"/>
</dbReference>
<organism evidence="3 4">
    <name type="scientific">Agrobacterium bohemicum</name>
    <dbReference type="NCBI Taxonomy" id="2052828"/>
    <lineage>
        <taxon>Bacteria</taxon>
        <taxon>Pseudomonadati</taxon>
        <taxon>Pseudomonadota</taxon>
        <taxon>Alphaproteobacteria</taxon>
        <taxon>Hyphomicrobiales</taxon>
        <taxon>Rhizobiaceae</taxon>
        <taxon>Rhizobium/Agrobacterium group</taxon>
        <taxon>Agrobacterium</taxon>
    </lineage>
</organism>
<dbReference type="AlphaFoldDB" id="A0A135P2X0"/>
<dbReference type="EMBL" id="LNUW01000028">
    <property type="protein sequence ID" value="KXG85775.1"/>
    <property type="molecule type" value="Genomic_DNA"/>
</dbReference>
<feature type="transmembrane region" description="Helical" evidence="1">
    <location>
        <begin position="65"/>
        <end position="83"/>
    </location>
</feature>
<protein>
    <recommendedName>
        <fullName evidence="5">Oxidoreductase</fullName>
    </recommendedName>
</protein>
<comment type="caution">
    <text evidence="3">The sequence shown here is derived from an EMBL/GenBank/DDBJ whole genome shotgun (WGS) entry which is preliminary data.</text>
</comment>
<evidence type="ECO:0000313" key="4">
    <source>
        <dbReference type="Proteomes" id="UP000070498"/>
    </source>
</evidence>
<sequence length="122" mass="12307">MSKSWLRPTSLFLSGLLGAGGVALAAAATHTGATQLLGNASTMCLAHAPILLGIYVGWERIKTAAPAAILLGVGTVLFTGDLISRHFTGSGAFPMAAPIGGVGMILGWLALAAAAFFKTARL</sequence>
<feature type="chain" id="PRO_5007466957" description="Oxidoreductase" evidence="2">
    <location>
        <begin position="26"/>
        <end position="122"/>
    </location>
</feature>
<feature type="transmembrane region" description="Helical" evidence="1">
    <location>
        <begin position="95"/>
        <end position="117"/>
    </location>
</feature>
<keyword evidence="1" id="KW-1133">Transmembrane helix</keyword>
<name>A0A135P2X0_9HYPH</name>
<keyword evidence="4" id="KW-1185">Reference proteome</keyword>
<dbReference type="Pfam" id="PF04241">
    <property type="entry name" value="DUF423"/>
    <property type="match status" value="1"/>
</dbReference>
<feature type="transmembrane region" description="Helical" evidence="1">
    <location>
        <begin position="37"/>
        <end position="58"/>
    </location>
</feature>
<evidence type="ECO:0000256" key="1">
    <source>
        <dbReference type="SAM" id="Phobius"/>
    </source>
</evidence>
<keyword evidence="1" id="KW-0472">Membrane</keyword>
<dbReference type="STRING" id="2052828.ATO67_03830"/>
<evidence type="ECO:0008006" key="5">
    <source>
        <dbReference type="Google" id="ProtNLM"/>
    </source>
</evidence>
<gene>
    <name evidence="3" type="ORF">ATO67_03830</name>
</gene>
<keyword evidence="2" id="KW-0732">Signal</keyword>
<keyword evidence="1" id="KW-0812">Transmembrane</keyword>
<reference evidence="3 4" key="1">
    <citation type="submission" date="2015-11" db="EMBL/GenBank/DDBJ databases">
        <title>Draft genome sequence of Agrobacterium sp. R89-1.</title>
        <authorList>
            <person name="Zahradnik J."/>
            <person name="Kyslikova E."/>
            <person name="Palyzova A."/>
            <person name="Kyslik P."/>
        </authorList>
    </citation>
    <scope>NUCLEOTIDE SEQUENCE [LARGE SCALE GENOMIC DNA]</scope>
    <source>
        <strain evidence="3 4">R89-1</strain>
    </source>
</reference>
<evidence type="ECO:0000256" key="2">
    <source>
        <dbReference type="SAM" id="SignalP"/>
    </source>
</evidence>
<feature type="signal peptide" evidence="2">
    <location>
        <begin position="1"/>
        <end position="25"/>
    </location>
</feature>
<evidence type="ECO:0000313" key="3">
    <source>
        <dbReference type="EMBL" id="KXG85775.1"/>
    </source>
</evidence>
<proteinExistence type="predicted"/>